<proteinExistence type="predicted"/>
<reference evidence="2" key="1">
    <citation type="submission" date="2022-11" db="UniProtKB">
        <authorList>
            <consortium name="WormBaseParasite"/>
        </authorList>
    </citation>
    <scope>IDENTIFICATION</scope>
</reference>
<name>A0AC34FE19_9BILA</name>
<evidence type="ECO:0000313" key="1">
    <source>
        <dbReference type="Proteomes" id="UP000887579"/>
    </source>
</evidence>
<protein>
    <submittedName>
        <fullName evidence="2">Transmembrane protein 120 homolog</fullName>
    </submittedName>
</protein>
<accession>A0AC34FE19</accession>
<evidence type="ECO:0000313" key="2">
    <source>
        <dbReference type="WBParaSite" id="ES5_v2.g15621.t1"/>
    </source>
</evidence>
<dbReference type="WBParaSite" id="ES5_v2.g15621.t1">
    <property type="protein sequence ID" value="ES5_v2.g15621.t1"/>
    <property type="gene ID" value="ES5_v2.g15621"/>
</dbReference>
<sequence>MSEDEITSLLKEAESLHKDYKNAEKQHMNYLKTFKDMNGMQANSAKSVKHIKYVSSQIKTDIKKLEKKKVLTPEQKKLLTETSEKLEDMRDKIADMQNDLPAEGNGIYLNIILGSNLNLNLLDADNRYKYKQEYENFKVTVTYVIVVMLFICYLFPFRAIDALCNFLLVWYYCTLTIRESILRVNRSRIKGWWVIHHYISCVIAGITLTWSDSDCYKDSRSLLIGLTGYVAVLQLLQHRYQIGCLRRLHSLGQRDDMDITVEGFSSWMFKGLTFLIPFLFVGYMIQGYCAYSLYTMYVTRPTCSEEWQVLALAILFALVASGNLITILMVVIRKIKPQSKETISRLASKYRPKND</sequence>
<organism evidence="1 2">
    <name type="scientific">Panagrolaimus sp. ES5</name>
    <dbReference type="NCBI Taxonomy" id="591445"/>
    <lineage>
        <taxon>Eukaryota</taxon>
        <taxon>Metazoa</taxon>
        <taxon>Ecdysozoa</taxon>
        <taxon>Nematoda</taxon>
        <taxon>Chromadorea</taxon>
        <taxon>Rhabditida</taxon>
        <taxon>Tylenchina</taxon>
        <taxon>Panagrolaimomorpha</taxon>
        <taxon>Panagrolaimoidea</taxon>
        <taxon>Panagrolaimidae</taxon>
        <taxon>Panagrolaimus</taxon>
    </lineage>
</organism>
<dbReference type="Proteomes" id="UP000887579">
    <property type="component" value="Unplaced"/>
</dbReference>